<organism evidence="2 3">
    <name type="scientific">Actinocrispum wychmicini</name>
    <dbReference type="NCBI Taxonomy" id="1213861"/>
    <lineage>
        <taxon>Bacteria</taxon>
        <taxon>Bacillati</taxon>
        <taxon>Actinomycetota</taxon>
        <taxon>Actinomycetes</taxon>
        <taxon>Pseudonocardiales</taxon>
        <taxon>Pseudonocardiaceae</taxon>
        <taxon>Actinocrispum</taxon>
    </lineage>
</organism>
<dbReference type="InterPro" id="IPR032710">
    <property type="entry name" value="NTF2-like_dom_sf"/>
</dbReference>
<dbReference type="PANTHER" id="PTHR38436">
    <property type="entry name" value="POLYKETIDE CYCLASE SNOAL-LIKE DOMAIN"/>
    <property type="match status" value="1"/>
</dbReference>
<dbReference type="AlphaFoldDB" id="A0A4R2JLQ9"/>
<proteinExistence type="predicted"/>
<comment type="caution">
    <text evidence="2">The sequence shown here is derived from an EMBL/GenBank/DDBJ whole genome shotgun (WGS) entry which is preliminary data.</text>
</comment>
<dbReference type="InterPro" id="IPR009959">
    <property type="entry name" value="Cyclase_SnoaL-like"/>
</dbReference>
<feature type="domain" description="SnoaL-like" evidence="1">
    <location>
        <begin position="7"/>
        <end position="105"/>
    </location>
</feature>
<dbReference type="EMBL" id="SLWS01000004">
    <property type="protein sequence ID" value="TCO59807.1"/>
    <property type="molecule type" value="Genomic_DNA"/>
</dbReference>
<dbReference type="Pfam" id="PF12680">
    <property type="entry name" value="SnoaL_2"/>
    <property type="match status" value="1"/>
</dbReference>
<evidence type="ECO:0000259" key="1">
    <source>
        <dbReference type="Pfam" id="PF12680"/>
    </source>
</evidence>
<evidence type="ECO:0000313" key="3">
    <source>
        <dbReference type="Proteomes" id="UP000295680"/>
    </source>
</evidence>
<dbReference type="PANTHER" id="PTHR38436:SF1">
    <property type="entry name" value="ESTER CYCLASE"/>
    <property type="match status" value="1"/>
</dbReference>
<dbReference type="SUPFAM" id="SSF54427">
    <property type="entry name" value="NTF2-like"/>
    <property type="match status" value="1"/>
</dbReference>
<protein>
    <submittedName>
        <fullName evidence="2">Putative SnoaL-like aldol condensation-catalyzing enzyme</fullName>
    </submittedName>
</protein>
<keyword evidence="3" id="KW-1185">Reference proteome</keyword>
<dbReference type="Proteomes" id="UP000295680">
    <property type="component" value="Unassembled WGS sequence"/>
</dbReference>
<dbReference type="RefSeq" id="WP_243726974.1">
    <property type="nucleotide sequence ID" value="NZ_SLWS01000004.1"/>
</dbReference>
<gene>
    <name evidence="2" type="ORF">EV192_104650</name>
</gene>
<sequence>MSHKQTVQDFLHLAFNEKQPEAAVEKYLGEPYTQHNPSVPDGRAGAVVALTGFVRQFPELSLEIRRVVAEGDLVVTHSLMKLSPTDRGSAVADVFRLDGDRIVEHWDVLQQVPESSANGNAMV</sequence>
<dbReference type="InterPro" id="IPR037401">
    <property type="entry name" value="SnoaL-like"/>
</dbReference>
<evidence type="ECO:0000313" key="2">
    <source>
        <dbReference type="EMBL" id="TCO59807.1"/>
    </source>
</evidence>
<dbReference type="Gene3D" id="3.10.450.50">
    <property type="match status" value="1"/>
</dbReference>
<reference evidence="2 3" key="1">
    <citation type="submission" date="2019-03" db="EMBL/GenBank/DDBJ databases">
        <title>Genomic Encyclopedia of Type Strains, Phase IV (KMG-IV): sequencing the most valuable type-strain genomes for metagenomic binning, comparative biology and taxonomic classification.</title>
        <authorList>
            <person name="Goeker M."/>
        </authorList>
    </citation>
    <scope>NUCLEOTIDE SEQUENCE [LARGE SCALE GENOMIC DNA]</scope>
    <source>
        <strain evidence="2 3">DSM 45934</strain>
    </source>
</reference>
<accession>A0A4R2JLQ9</accession>
<name>A0A4R2JLQ9_9PSEU</name>
<dbReference type="GO" id="GO:0030638">
    <property type="term" value="P:polyketide metabolic process"/>
    <property type="evidence" value="ECO:0007669"/>
    <property type="project" value="InterPro"/>
</dbReference>